<dbReference type="InterPro" id="IPR042065">
    <property type="entry name" value="E3_ELL-like"/>
</dbReference>
<comment type="catalytic activity">
    <reaction evidence="1 10">
        <text>S-ubiquitinyl-[E2 ubiquitin-conjugating enzyme]-L-cysteine + [acceptor protein]-L-lysine = [E2 ubiquitin-conjugating enzyme]-L-cysteine + N(6)-ubiquitinyl-[acceptor protein]-L-lysine.</text>
        <dbReference type="EC" id="2.3.2.27"/>
    </reaction>
</comment>
<evidence type="ECO:0000256" key="3">
    <source>
        <dbReference type="ARBA" id="ARBA00022679"/>
    </source>
</evidence>
<dbReference type="Proteomes" id="UP001566132">
    <property type="component" value="Unassembled WGS sequence"/>
</dbReference>
<dbReference type="SUPFAM" id="SSF46785">
    <property type="entry name" value="Winged helix' DNA-binding domain"/>
    <property type="match status" value="1"/>
</dbReference>
<comment type="function">
    <text evidence="10">Ubiquitin ligase protein which is a component of the N-end rule pathway. Recognizes and binds to proteins bearing specific N-terminal residues that are destabilizing according to the N-end rule, leading to their ubiquitination and subsequent degradation.</text>
</comment>
<organism evidence="13 14">
    <name type="scientific">Hypothenemus hampei</name>
    <name type="common">Coffee berry borer</name>
    <dbReference type="NCBI Taxonomy" id="57062"/>
    <lineage>
        <taxon>Eukaryota</taxon>
        <taxon>Metazoa</taxon>
        <taxon>Ecdysozoa</taxon>
        <taxon>Arthropoda</taxon>
        <taxon>Hexapoda</taxon>
        <taxon>Insecta</taxon>
        <taxon>Pterygota</taxon>
        <taxon>Neoptera</taxon>
        <taxon>Endopterygota</taxon>
        <taxon>Coleoptera</taxon>
        <taxon>Polyphaga</taxon>
        <taxon>Cucujiformia</taxon>
        <taxon>Curculionidae</taxon>
        <taxon>Scolytinae</taxon>
        <taxon>Hypothenemus</taxon>
    </lineage>
</organism>
<evidence type="ECO:0000256" key="8">
    <source>
        <dbReference type="ARBA" id="ARBA00046341"/>
    </source>
</evidence>
<dbReference type="GO" id="GO:0008270">
    <property type="term" value="F:zinc ion binding"/>
    <property type="evidence" value="ECO:0007669"/>
    <property type="project" value="UniProtKB-UniRule"/>
</dbReference>
<dbReference type="Gene3D" id="3.30.1390.10">
    <property type="match status" value="1"/>
</dbReference>
<protein>
    <recommendedName>
        <fullName evidence="10">E3 ubiquitin-protein ligase</fullName>
        <ecNumber evidence="10">2.3.2.27</ecNumber>
    </recommendedName>
</protein>
<comment type="caution">
    <text evidence="13">The sequence shown here is derived from an EMBL/GenBank/DDBJ whole genome shotgun (WGS) entry which is preliminary data.</text>
</comment>
<dbReference type="Pfam" id="PF02617">
    <property type="entry name" value="ClpS"/>
    <property type="match status" value="1"/>
</dbReference>
<evidence type="ECO:0000256" key="5">
    <source>
        <dbReference type="ARBA" id="ARBA00022771"/>
    </source>
</evidence>
<dbReference type="InterPro" id="IPR003769">
    <property type="entry name" value="ClpS_core"/>
</dbReference>
<dbReference type="PANTHER" id="PTHR21497:SF24">
    <property type="entry name" value="E3 UBIQUITIN-PROTEIN LIGASE UBR1"/>
    <property type="match status" value="1"/>
</dbReference>
<dbReference type="EMBL" id="JBDJPC010000004">
    <property type="protein sequence ID" value="KAL1506748.1"/>
    <property type="molecule type" value="Genomic_DNA"/>
</dbReference>
<feature type="compositionally biased region" description="Basic and acidic residues" evidence="11">
    <location>
        <begin position="993"/>
        <end position="1003"/>
    </location>
</feature>
<dbReference type="Pfam" id="PF22960">
    <property type="entry name" value="WHD_UBR1"/>
    <property type="match status" value="1"/>
</dbReference>
<evidence type="ECO:0000256" key="6">
    <source>
        <dbReference type="ARBA" id="ARBA00022786"/>
    </source>
</evidence>
<keyword evidence="4 10" id="KW-0479">Metal-binding</keyword>
<evidence type="ECO:0000259" key="12">
    <source>
        <dbReference type="PROSITE" id="PS51157"/>
    </source>
</evidence>
<keyword evidence="6 10" id="KW-0833">Ubl conjugation pathway</keyword>
<dbReference type="GO" id="GO:0061630">
    <property type="term" value="F:ubiquitin protein ligase activity"/>
    <property type="evidence" value="ECO:0007669"/>
    <property type="project" value="UniProtKB-UniRule"/>
</dbReference>
<dbReference type="Pfam" id="PF18995">
    <property type="entry name" value="PRT6_C"/>
    <property type="match status" value="1"/>
</dbReference>
<keyword evidence="14" id="KW-1185">Reference proteome</keyword>
<gene>
    <name evidence="13" type="ORF">ABEB36_006051</name>
</gene>
<evidence type="ECO:0000256" key="4">
    <source>
        <dbReference type="ARBA" id="ARBA00022723"/>
    </source>
</evidence>
<dbReference type="InterPro" id="IPR003126">
    <property type="entry name" value="Znf_UBR"/>
</dbReference>
<feature type="domain" description="UBR-type" evidence="12">
    <location>
        <begin position="98"/>
        <end position="169"/>
    </location>
</feature>
<evidence type="ECO:0000313" key="13">
    <source>
        <dbReference type="EMBL" id="KAL1506748.1"/>
    </source>
</evidence>
<dbReference type="SMART" id="SM00396">
    <property type="entry name" value="ZnF_UBR1"/>
    <property type="match status" value="1"/>
</dbReference>
<reference evidence="13 14" key="1">
    <citation type="submission" date="2024-05" db="EMBL/GenBank/DDBJ databases">
        <title>Genetic variation in Jamaican populations of the coffee berry borer (Hypothenemus hampei).</title>
        <authorList>
            <person name="Errbii M."/>
            <person name="Myrie A."/>
        </authorList>
    </citation>
    <scope>NUCLEOTIDE SEQUENCE [LARGE SCALE GENOMIC DNA]</scope>
    <source>
        <strain evidence="13">JA-Hopewell-2020-01-JO</strain>
        <tissue evidence="13">Whole body</tissue>
    </source>
</reference>
<dbReference type="Pfam" id="PF02207">
    <property type="entry name" value="zf-UBR"/>
    <property type="match status" value="1"/>
</dbReference>
<comment type="pathway">
    <text evidence="2 10">Protein modification; protein ubiquitination.</text>
</comment>
<dbReference type="GO" id="GO:0016567">
    <property type="term" value="P:protein ubiquitination"/>
    <property type="evidence" value="ECO:0007669"/>
    <property type="project" value="UniProtKB-UniRule"/>
</dbReference>
<dbReference type="InterPro" id="IPR039164">
    <property type="entry name" value="UBR1-like"/>
</dbReference>
<dbReference type="SUPFAM" id="SSF54736">
    <property type="entry name" value="ClpS-like"/>
    <property type="match status" value="1"/>
</dbReference>
<evidence type="ECO:0000256" key="10">
    <source>
        <dbReference type="RuleBase" id="RU366018"/>
    </source>
</evidence>
<evidence type="ECO:0000256" key="2">
    <source>
        <dbReference type="ARBA" id="ARBA00004906"/>
    </source>
</evidence>
<keyword evidence="3 10" id="KW-0808">Transferase</keyword>
<dbReference type="PANTHER" id="PTHR21497">
    <property type="entry name" value="UBIQUITIN LIGASE E3 ALPHA-RELATED"/>
    <property type="match status" value="1"/>
</dbReference>
<feature type="region of interest" description="Disordered" evidence="11">
    <location>
        <begin position="993"/>
        <end position="1013"/>
    </location>
</feature>
<proteinExistence type="inferred from homology"/>
<dbReference type="Gene3D" id="2.10.110.30">
    <property type="match status" value="1"/>
</dbReference>
<name>A0ABD1F0H5_HYPHA</name>
<evidence type="ECO:0000256" key="11">
    <source>
        <dbReference type="SAM" id="MobiDB-lite"/>
    </source>
</evidence>
<evidence type="ECO:0000256" key="9">
    <source>
        <dbReference type="PROSITE-ProRule" id="PRU00508"/>
    </source>
</evidence>
<keyword evidence="7 10" id="KW-0862">Zinc</keyword>
<dbReference type="InterPro" id="IPR036390">
    <property type="entry name" value="WH_DNA-bd_sf"/>
</dbReference>
<dbReference type="PROSITE" id="PS51157">
    <property type="entry name" value="ZF_UBR"/>
    <property type="match status" value="1"/>
</dbReference>
<evidence type="ECO:0000256" key="7">
    <source>
        <dbReference type="ARBA" id="ARBA00022833"/>
    </source>
</evidence>
<sequence>MEEGDVDMSTEMPTSQEIVSEWLEAFENDKFSSININKYWSFWIPRIYSPASEENCLSWQFNEELAKEILFNPLEMFICKGDNQEILQQIDHANKYPSVCGRFFKNGEPTYSCRECGMDKTCVLCVECFKHSPHRFHKYRMGISAGGGCCDCGDVEAWKKDPFCSLHEIQSSDESEVKLPEDLLERTRQIFQHVMWYSFNRLINAIGPVTDIDLDKDCGEISNELFELDVFCTILYNDEVHTFEQVINTLGRVLKCGQKNSTDFVTNIDREGRAVVKCSSFQVCQELKHEIEKYTSRHGNKPLKVVVTHAHIIAHQIFAQKLLNWLEKFLNKGKDFRAIFTECILKLRGDQRHYCLLTEIMVNDASLWKSARTQWHRLLIAGMLLEYENKKDLAKVFTKNYSQIMKDFIRDDHEHSYSISSISVQLYTVPTLAQHLIANDDVLYKILSTIISEYQPKCNKSGKLEFERNPSYQSFKRTLFMLYDLKYVLSCVPESWTDDLRRSFLHGFSVLINLLVMMQGMDSVTRQVGQHMEFEPEWESGFNLHIKIACCISEIIQWCSTDKVVLVKAYRLLLKNLEENPCYDPNEAGEVRELVDHSTACLHYDVSSKPVSIHLPLTRLLAALHLHLEKFNLHFDSQELQIQKPTPVQIVEPVLRAQVMIAQVHAGMWRRNGYALVNTLYFYHNVKCRTEMLDRDITLLQIGASLIESNEFLIHVLNKFNLINWALPDFEINSLKSSEEESMRQTINLVEEFLHLLIVIIGERHMPGVSHVTNKDRIKKDILHALCIKQAPHSELIKCVSDDLEIEDGIFETVIHEIAKFNEPLNSVTARGTYELLPQYYNEFNVFFYHYTREEMSKAEEMQRKRRKTNGEVECCPPPHLPKLCESFSLLVNLLQCDVMLHIIHTVFDRCLNLRARSFSENQFHKVLHLVGYALQEEESGNYPFFKFIEKATKFQIFDQMKKMLFWCQRVDAHKGLLQWTLQKYHQVAKNDPDNIDVEKEQSTSEDADLSEKERKAKLAQKRAKIMAQMVAQQKNFIKENAKMFEDINADIQSEQVNESCEMDVTEAQPIALGTNQSTRLSVEKTFRCILCQEEERITANGKTMVLAAFVQQATVLNKQPKYGNSNPKNGNPLYLNSHLSPAPHTSTCGHVMHSECWKKFFDNVMVREHRRPYRMRNPSSFDVDKQEFLCPLCECLSNTVLPIVPSLSKIQPSSSTVELPFQEFIFCLKHIMPKKNKVCHGIFKCKMEECSNIHCAACVDATTGTFDEYSVFECDVNCALQPHQVFYSLVLDKYDSSLGSNFSELFSESDIELNNQLQDMIRHFAQVTYTRGLNVSPHPQDNRLPPLTWKCLAYTTHAIENVIRYQGKPLLGSLTSRQRDSLENLIKVVAVFGCTWSKSEVIKSYALNLLSILFDHPPSEGSILEFDPFGFLVALTFSLPGLFLQDTQTPVPTGGTLEWHTLRLMFILNIVRIFVDIDPMEFATSSQENSTKSEIVDKLLLAVNKWNPNRQICATRVWDFVKERSTQFLRCCVLFYHYLTEVPAPSCLLLVGGDTFENMCSYLDLPTNINELFVDEIVDELIKKWTSHPDFIRSMDLHPDETVPPKLVDLPEDYSELINSVSTFVCPNSEEECRNPTMCLVCGDILCSQTYCCQTEHNKIAVGACNSHTLHCGAGVGIFLRIRDCELLLLATPHRGCFMSPPYLDEHGETDQGLRRGNPLKLNRERYEKLYMMWLNHSIHEEIARQIETSNHIVATQWNML</sequence>
<dbReference type="InterPro" id="IPR055194">
    <property type="entry name" value="UBR1-like_WH"/>
</dbReference>
<evidence type="ECO:0000313" key="14">
    <source>
        <dbReference type="Proteomes" id="UP001566132"/>
    </source>
</evidence>
<dbReference type="GO" id="GO:0071596">
    <property type="term" value="P:ubiquitin-dependent protein catabolic process via the N-end rule pathway"/>
    <property type="evidence" value="ECO:0007669"/>
    <property type="project" value="UniProtKB-UniRule"/>
</dbReference>
<dbReference type="InterPro" id="IPR014719">
    <property type="entry name" value="Ribosomal_bL12_C/ClpS-like"/>
</dbReference>
<evidence type="ECO:0000256" key="1">
    <source>
        <dbReference type="ARBA" id="ARBA00000900"/>
    </source>
</evidence>
<dbReference type="EC" id="2.3.2.27" evidence="10"/>
<comment type="similarity">
    <text evidence="8 10">Belongs to the E3 ubiquitin-protein ligase UBR1-like family.</text>
</comment>
<dbReference type="InterPro" id="IPR044046">
    <property type="entry name" value="E3_ligase_UBR-like_C"/>
</dbReference>
<feature type="zinc finger region" description="UBR-type" evidence="9">
    <location>
        <begin position="98"/>
        <end position="169"/>
    </location>
</feature>
<dbReference type="Gene3D" id="1.10.10.2670">
    <property type="entry name" value="E3 ubiquitin-protein ligase"/>
    <property type="match status" value="1"/>
</dbReference>
<keyword evidence="5 10" id="KW-0863">Zinc-finger</keyword>
<accession>A0ABD1F0H5</accession>
<dbReference type="CDD" id="cd19672">
    <property type="entry name" value="UBR-box_UBR1_like"/>
    <property type="match status" value="1"/>
</dbReference>
<dbReference type="FunFam" id="2.10.110.30:FF:000001">
    <property type="entry name" value="E3 ubiquitin-protein ligase UBR2 isoform 1"/>
    <property type="match status" value="1"/>
</dbReference>